<name>A0A067PVU4_9AGAM</name>
<dbReference type="AlphaFoldDB" id="A0A067PVU4"/>
<gene>
    <name evidence="1" type="ORF">JAAARDRAFT_646472</name>
</gene>
<evidence type="ECO:0000313" key="2">
    <source>
        <dbReference type="Proteomes" id="UP000027265"/>
    </source>
</evidence>
<reference evidence="2" key="1">
    <citation type="journal article" date="2014" name="Proc. Natl. Acad. Sci. U.S.A.">
        <title>Extensive sampling of basidiomycete genomes demonstrates inadequacy of the white-rot/brown-rot paradigm for wood decay fungi.</title>
        <authorList>
            <person name="Riley R."/>
            <person name="Salamov A.A."/>
            <person name="Brown D.W."/>
            <person name="Nagy L.G."/>
            <person name="Floudas D."/>
            <person name="Held B.W."/>
            <person name="Levasseur A."/>
            <person name="Lombard V."/>
            <person name="Morin E."/>
            <person name="Otillar R."/>
            <person name="Lindquist E.A."/>
            <person name="Sun H."/>
            <person name="LaButti K.M."/>
            <person name="Schmutz J."/>
            <person name="Jabbour D."/>
            <person name="Luo H."/>
            <person name="Baker S.E."/>
            <person name="Pisabarro A.G."/>
            <person name="Walton J.D."/>
            <person name="Blanchette R.A."/>
            <person name="Henrissat B."/>
            <person name="Martin F."/>
            <person name="Cullen D."/>
            <person name="Hibbett D.S."/>
            <person name="Grigoriev I.V."/>
        </authorList>
    </citation>
    <scope>NUCLEOTIDE SEQUENCE [LARGE SCALE GENOMIC DNA]</scope>
    <source>
        <strain evidence="2">MUCL 33604</strain>
    </source>
</reference>
<dbReference type="Proteomes" id="UP000027265">
    <property type="component" value="Unassembled WGS sequence"/>
</dbReference>
<proteinExistence type="predicted"/>
<dbReference type="HOGENOM" id="CLU_696509_0_0_1"/>
<organism evidence="1 2">
    <name type="scientific">Jaapia argillacea MUCL 33604</name>
    <dbReference type="NCBI Taxonomy" id="933084"/>
    <lineage>
        <taxon>Eukaryota</taxon>
        <taxon>Fungi</taxon>
        <taxon>Dikarya</taxon>
        <taxon>Basidiomycota</taxon>
        <taxon>Agaricomycotina</taxon>
        <taxon>Agaricomycetes</taxon>
        <taxon>Agaricomycetidae</taxon>
        <taxon>Jaapiales</taxon>
        <taxon>Jaapiaceae</taxon>
        <taxon>Jaapia</taxon>
    </lineage>
</organism>
<dbReference type="EMBL" id="KL197716">
    <property type="protein sequence ID" value="KDQ58864.1"/>
    <property type="molecule type" value="Genomic_DNA"/>
</dbReference>
<accession>A0A067PVU4</accession>
<keyword evidence="2" id="KW-1185">Reference proteome</keyword>
<dbReference type="STRING" id="933084.A0A067PVU4"/>
<sequence>MAEPRGEPTKKGEASAVPRPPAWGVGTSLMLERLNNSFSPASNTDLLSFVSVGQIQGTRTPDAHDRVLQALSGLTGLIVTIQTQIGEWYEGTVGSTSGMWGTTGVILNDVTVVSTFYGLQVLQSPVFMPYDSIDTLTPKPADTKTIIVDGTSNANQGEAPAVRSRPLWPPYPLDSHDRVLDALSRLIRFTVTLRTKTGQCYEGTVSIVYPWHDTTPGVLLLNVKDVSTPGATAQEVLFIARTDIDTWTSDSADNKTIIAESTPPFASKPETPPATATAVSTAVNNTVAPVNEARATQHPALVPTHPDGESETLQRTLDNPLPRLRDFVLNERPRVVQTRAALVKREMDKRMVDLLKFSQTFKVDRHNNIIIGSDEHCPMLAQQTYSRRLNSYLGQR</sequence>
<dbReference type="OrthoDB" id="2275718at2759"/>
<evidence type="ECO:0000313" key="1">
    <source>
        <dbReference type="EMBL" id="KDQ58864.1"/>
    </source>
</evidence>
<protein>
    <submittedName>
        <fullName evidence="1">Uncharacterized protein</fullName>
    </submittedName>
</protein>
<dbReference type="InParanoid" id="A0A067PVU4"/>